<comment type="function">
    <text evidence="7 8 9">One of the essential components for the initiation of protein synthesis. Protects formylmethionyl-tRNA from spontaneous hydrolysis and promotes its binding to the 30S ribosomal subunits. Also involved in the hydrolysis of GTP during the formation of the 70S ribosomal complex.</text>
</comment>
<dbReference type="GO" id="GO:0003924">
    <property type="term" value="F:GTPase activity"/>
    <property type="evidence" value="ECO:0007669"/>
    <property type="project" value="UniProtKB-UniRule"/>
</dbReference>
<feature type="binding site" evidence="8">
    <location>
        <begin position="508"/>
        <end position="515"/>
    </location>
    <ligand>
        <name>GTP</name>
        <dbReference type="ChEBI" id="CHEBI:37565"/>
    </ligand>
</feature>
<evidence type="ECO:0000256" key="1">
    <source>
        <dbReference type="ARBA" id="ARBA00007733"/>
    </source>
</evidence>
<feature type="compositionally biased region" description="Pro residues" evidence="10">
    <location>
        <begin position="145"/>
        <end position="158"/>
    </location>
</feature>
<keyword evidence="13" id="KW-1185">Reference proteome</keyword>
<dbReference type="InterPro" id="IPR036925">
    <property type="entry name" value="TIF_IF2_dom3_sf"/>
</dbReference>
<dbReference type="Gene3D" id="3.40.50.10050">
    <property type="entry name" value="Translation initiation factor IF- 2, domain 3"/>
    <property type="match status" value="1"/>
</dbReference>
<dbReference type="InterPro" id="IPR023115">
    <property type="entry name" value="TIF_IF2_dom3"/>
</dbReference>
<dbReference type="InterPro" id="IPR005225">
    <property type="entry name" value="Small_GTP-bd"/>
</dbReference>
<comment type="caution">
    <text evidence="12">The sequence shown here is derived from an EMBL/GenBank/DDBJ whole genome shotgun (WGS) entry which is preliminary data.</text>
</comment>
<dbReference type="OrthoDB" id="9811804at2"/>
<dbReference type="InterPro" id="IPR000178">
    <property type="entry name" value="TF_IF2_bacterial-like"/>
</dbReference>
<feature type="domain" description="Tr-type G" evidence="11">
    <location>
        <begin position="499"/>
        <end position="672"/>
    </location>
</feature>
<dbReference type="Gene3D" id="3.40.50.300">
    <property type="entry name" value="P-loop containing nucleotide triphosphate hydrolases"/>
    <property type="match status" value="1"/>
</dbReference>
<reference evidence="12 13" key="1">
    <citation type="submission" date="2019-02" db="EMBL/GenBank/DDBJ databases">
        <title>Deep-cultivation of Planctomycetes and their phenomic and genomic characterization uncovers novel biology.</title>
        <authorList>
            <person name="Wiegand S."/>
            <person name="Jogler M."/>
            <person name="Boedeker C."/>
            <person name="Pinto D."/>
            <person name="Vollmers J."/>
            <person name="Rivas-Marin E."/>
            <person name="Kohn T."/>
            <person name="Peeters S.H."/>
            <person name="Heuer A."/>
            <person name="Rast P."/>
            <person name="Oberbeckmann S."/>
            <person name="Bunk B."/>
            <person name="Jeske O."/>
            <person name="Meyerdierks A."/>
            <person name="Storesund J.E."/>
            <person name="Kallscheuer N."/>
            <person name="Luecker S."/>
            <person name="Lage O.M."/>
            <person name="Pohl T."/>
            <person name="Merkel B.J."/>
            <person name="Hornburger P."/>
            <person name="Mueller R.-W."/>
            <person name="Bruemmer F."/>
            <person name="Labrenz M."/>
            <person name="Spormann A.M."/>
            <person name="Op Den Camp H."/>
            <person name="Overmann J."/>
            <person name="Amann R."/>
            <person name="Jetten M.S.M."/>
            <person name="Mascher T."/>
            <person name="Medema M.H."/>
            <person name="Devos D.P."/>
            <person name="Kaster A.-K."/>
            <person name="Ovreas L."/>
            <person name="Rohde M."/>
            <person name="Galperin M.Y."/>
            <person name="Jogler C."/>
        </authorList>
    </citation>
    <scope>NUCLEOTIDE SEQUENCE [LARGE SCALE GENOMIC DNA]</scope>
    <source>
        <strain evidence="12 13">CA85</strain>
    </source>
</reference>
<dbReference type="InterPro" id="IPR000795">
    <property type="entry name" value="T_Tr_GTP-bd_dom"/>
</dbReference>
<feature type="binding site" evidence="8">
    <location>
        <begin position="608"/>
        <end position="611"/>
    </location>
    <ligand>
        <name>GTP</name>
        <dbReference type="ChEBI" id="CHEBI:37565"/>
    </ligand>
</feature>
<dbReference type="InterPro" id="IPR006847">
    <property type="entry name" value="IF2_N"/>
</dbReference>
<dbReference type="NCBIfam" id="TIGR00231">
    <property type="entry name" value="small_GTP"/>
    <property type="match status" value="1"/>
</dbReference>
<dbReference type="InterPro" id="IPR009000">
    <property type="entry name" value="Transl_B-barrel_sf"/>
</dbReference>
<dbReference type="CDD" id="cd03702">
    <property type="entry name" value="IF2_mtIF2_II"/>
    <property type="match status" value="1"/>
</dbReference>
<name>A0A5C5YKT9_9BACT</name>
<feature type="compositionally biased region" description="Basic and acidic residues" evidence="10">
    <location>
        <begin position="160"/>
        <end position="175"/>
    </location>
</feature>
<accession>A0A5C5YKT9</accession>
<feature type="region of interest" description="Disordered" evidence="10">
    <location>
        <begin position="358"/>
        <end position="397"/>
    </location>
</feature>
<evidence type="ECO:0000256" key="3">
    <source>
        <dbReference type="ARBA" id="ARBA00022540"/>
    </source>
</evidence>
<feature type="compositionally biased region" description="Low complexity" evidence="10">
    <location>
        <begin position="111"/>
        <end position="122"/>
    </location>
</feature>
<dbReference type="Pfam" id="PF11987">
    <property type="entry name" value="IF-2"/>
    <property type="match status" value="1"/>
</dbReference>
<dbReference type="AlphaFoldDB" id="A0A5C5YKT9"/>
<dbReference type="PROSITE" id="PS51722">
    <property type="entry name" value="G_TR_2"/>
    <property type="match status" value="1"/>
</dbReference>
<evidence type="ECO:0000256" key="10">
    <source>
        <dbReference type="SAM" id="MobiDB-lite"/>
    </source>
</evidence>
<evidence type="ECO:0000256" key="8">
    <source>
        <dbReference type="HAMAP-Rule" id="MF_00100"/>
    </source>
</evidence>
<evidence type="ECO:0000313" key="12">
    <source>
        <dbReference type="EMBL" id="TWT75398.1"/>
    </source>
</evidence>
<proteinExistence type="inferred from homology"/>
<dbReference type="SUPFAM" id="SSF52156">
    <property type="entry name" value="Initiation factor IF2/eIF5b, domain 3"/>
    <property type="match status" value="1"/>
</dbReference>
<comment type="subcellular location">
    <subcellularLocation>
        <location evidence="8">Cytoplasm</location>
    </subcellularLocation>
</comment>
<dbReference type="InterPro" id="IPR053905">
    <property type="entry name" value="EF-G-like_DII"/>
</dbReference>
<evidence type="ECO:0000259" key="11">
    <source>
        <dbReference type="PROSITE" id="PS51722"/>
    </source>
</evidence>
<dbReference type="SUPFAM" id="SSF52540">
    <property type="entry name" value="P-loop containing nucleoside triphosphate hydrolases"/>
    <property type="match status" value="1"/>
</dbReference>
<keyword evidence="6 8" id="KW-0342">GTP-binding</keyword>
<dbReference type="FunFam" id="3.40.50.300:FF:000019">
    <property type="entry name" value="Translation initiation factor IF-2"/>
    <property type="match status" value="1"/>
</dbReference>
<dbReference type="CDD" id="cd01887">
    <property type="entry name" value="IF2_eIF5B"/>
    <property type="match status" value="1"/>
</dbReference>
<protein>
    <recommendedName>
        <fullName evidence="2 8">Translation initiation factor IF-2</fullName>
    </recommendedName>
</protein>
<feature type="binding site" evidence="8">
    <location>
        <begin position="554"/>
        <end position="558"/>
    </location>
    <ligand>
        <name>GTP</name>
        <dbReference type="ChEBI" id="CHEBI:37565"/>
    </ligand>
</feature>
<dbReference type="PANTHER" id="PTHR43381:SF5">
    <property type="entry name" value="TR-TYPE G DOMAIN-CONTAINING PROTEIN"/>
    <property type="match status" value="1"/>
</dbReference>
<dbReference type="CDD" id="cd03692">
    <property type="entry name" value="mtIF2_IVc"/>
    <property type="match status" value="1"/>
</dbReference>
<organism evidence="12 13">
    <name type="scientific">Allorhodopirellula solitaria</name>
    <dbReference type="NCBI Taxonomy" id="2527987"/>
    <lineage>
        <taxon>Bacteria</taxon>
        <taxon>Pseudomonadati</taxon>
        <taxon>Planctomycetota</taxon>
        <taxon>Planctomycetia</taxon>
        <taxon>Pirellulales</taxon>
        <taxon>Pirellulaceae</taxon>
        <taxon>Allorhodopirellula</taxon>
    </lineage>
</organism>
<dbReference type="InterPro" id="IPR015760">
    <property type="entry name" value="TIF_IF2"/>
</dbReference>
<keyword evidence="4 8" id="KW-0547">Nucleotide-binding</keyword>
<dbReference type="Proteomes" id="UP000318053">
    <property type="component" value="Unassembled WGS sequence"/>
</dbReference>
<dbReference type="FunFam" id="2.40.30.10:FF:000054">
    <property type="entry name" value="Translation initiation factor IF-2"/>
    <property type="match status" value="1"/>
</dbReference>
<evidence type="ECO:0000313" key="13">
    <source>
        <dbReference type="Proteomes" id="UP000318053"/>
    </source>
</evidence>
<comment type="similarity">
    <text evidence="1 8 9">Belongs to the TRAFAC class translation factor GTPase superfamily. Classic translation factor GTPase family. IF-2 subfamily.</text>
</comment>
<evidence type="ECO:0000256" key="9">
    <source>
        <dbReference type="RuleBase" id="RU000644"/>
    </source>
</evidence>
<dbReference type="Pfam" id="PF22042">
    <property type="entry name" value="EF-G_D2"/>
    <property type="match status" value="1"/>
</dbReference>
<sequence>MPVRIYALAKELSLDSKDLVDLVKKAGITGKGSALASLTDDEAEQVRSSISSASKAAAKASPSAPAAKESPAQPVAPVRDLDRGNTRRPAAIQVGRPQSRQSAPAEKSTPTEKTAPAETTAPNDGGASKRPAPVLRKPVLKPAEATPPPAEPEEPASPKPEVRLRDVVPAKEEKTPASSESKPPPAAPAAKKSDATSDADGPPAPPAGDMASRIADRMASKSGGRVVPNRPGEPVRREGLSGGGKMRSLDRASARGPGAGKPGDASKAKKREPRIKVNLAQLPNAPAPKAPVASAGPAQKPDIKLTRDVIEGHKQGMKAPLARLEKDDAERKRTKKEKDSGVTGDFAGRKKIIEEDDKPRGKKGLAGMASARAERGRGGGGRRMIGAGDDRPYTRRNRPRIRRKGTNTAAPRKERVQLELPCTVRSFCEASGVAMSDVMKTLMGMGMMININSEMDLETAELIATELNLDIELKASESLEDELITGLEEQQDDEESLVPRAPIVTFLGHVDHGKTSLLDSLIGIDVVKGEAGGITQHIRAYHIEKGERGVTFVDTPGHEAFTEMRARGANVTDIAVLVVAADDGIMPQTEEAISHAKAAEVPIVVALNKIDLAGVDANRVMTQLTEHGLTPSEWGGDVEVVKTSATSGEGMDELLETLMTVAELHEYSANPDRSALGVCLESEQHGDKGVVAKLVIQNGTLRVGDIIVCGPAHGRVRSLHNTLTNKPITEAGPSEPVSLTGLDTPPGAGDRFHVLKDIAQAREIAGSREDESSRQSLSGITTKVSFDSFQDLLAGGNLAGEDRAKLNLIIRADARGSLEAIDKELSKFDHPEVEIRVLQRAVGGITLADATLASASDAVILGFNVIPDDKARQLADQRNIEIRRYSVIYKLTDDIRMMIEGRLKPEERVVELGRALVKQVFSISRVGTIAGSYVMQGSIQRGCRIRVSRDQRVIGDYQLDTLRRIKEDVKEVPRGMECGIRLAGFNDIKQDDVLEAYRIEQVARKLE</sequence>
<feature type="region of interest" description="Disordered" evidence="10">
    <location>
        <begin position="47"/>
        <end position="344"/>
    </location>
</feature>
<keyword evidence="5 8" id="KW-0648">Protein biosynthesis</keyword>
<feature type="compositionally biased region" description="Low complexity" evidence="10">
    <location>
        <begin position="48"/>
        <end position="72"/>
    </location>
</feature>
<feature type="region of interest" description="G-domain" evidence="8">
    <location>
        <begin position="502"/>
        <end position="650"/>
    </location>
</feature>
<dbReference type="Pfam" id="PF04760">
    <property type="entry name" value="IF2_N"/>
    <property type="match status" value="1"/>
</dbReference>
<dbReference type="InterPro" id="IPR044145">
    <property type="entry name" value="IF2_II"/>
</dbReference>
<dbReference type="InterPro" id="IPR027417">
    <property type="entry name" value="P-loop_NTPase"/>
</dbReference>
<evidence type="ECO:0000256" key="2">
    <source>
        <dbReference type="ARBA" id="ARBA00020675"/>
    </source>
</evidence>
<dbReference type="NCBIfam" id="TIGR00487">
    <property type="entry name" value="IF-2"/>
    <property type="match status" value="1"/>
</dbReference>
<evidence type="ECO:0000256" key="6">
    <source>
        <dbReference type="ARBA" id="ARBA00023134"/>
    </source>
</evidence>
<evidence type="ECO:0000256" key="5">
    <source>
        <dbReference type="ARBA" id="ARBA00022917"/>
    </source>
</evidence>
<evidence type="ECO:0000256" key="7">
    <source>
        <dbReference type="ARBA" id="ARBA00025162"/>
    </source>
</evidence>
<dbReference type="EMBL" id="SJPK01000001">
    <property type="protein sequence ID" value="TWT75398.1"/>
    <property type="molecule type" value="Genomic_DNA"/>
</dbReference>
<dbReference type="HAMAP" id="MF_00100_B">
    <property type="entry name" value="IF_2_B"/>
    <property type="match status" value="1"/>
</dbReference>
<dbReference type="SUPFAM" id="SSF50447">
    <property type="entry name" value="Translation proteins"/>
    <property type="match status" value="2"/>
</dbReference>
<dbReference type="PANTHER" id="PTHR43381">
    <property type="entry name" value="TRANSLATION INITIATION FACTOR IF-2-RELATED"/>
    <property type="match status" value="1"/>
</dbReference>
<dbReference type="FunFam" id="2.40.30.10:FF:000008">
    <property type="entry name" value="Translation initiation factor IF-2"/>
    <property type="match status" value="1"/>
</dbReference>
<feature type="compositionally biased region" description="Basic and acidic residues" evidence="10">
    <location>
        <begin position="301"/>
        <end position="314"/>
    </location>
</feature>
<evidence type="ECO:0000256" key="4">
    <source>
        <dbReference type="ARBA" id="ARBA00022741"/>
    </source>
</evidence>
<keyword evidence="3 8" id="KW-0396">Initiation factor</keyword>
<dbReference type="Pfam" id="PF00009">
    <property type="entry name" value="GTP_EFTU"/>
    <property type="match status" value="1"/>
</dbReference>
<dbReference type="RefSeq" id="WP_146389820.1">
    <property type="nucleotide sequence ID" value="NZ_SJPK01000001.1"/>
</dbReference>
<dbReference type="FunFam" id="3.40.50.10050:FF:000001">
    <property type="entry name" value="Translation initiation factor IF-2"/>
    <property type="match status" value="1"/>
</dbReference>
<feature type="compositionally biased region" description="Basic and acidic residues" evidence="10">
    <location>
        <begin position="323"/>
        <end position="340"/>
    </location>
</feature>
<dbReference type="Gene3D" id="1.10.10.2480">
    <property type="match status" value="1"/>
</dbReference>
<dbReference type="Gene3D" id="2.40.30.10">
    <property type="entry name" value="Translation factors"/>
    <property type="match status" value="2"/>
</dbReference>
<gene>
    <name evidence="8 12" type="primary">infB</name>
    <name evidence="12" type="ORF">CA85_06890</name>
</gene>
<dbReference type="GO" id="GO:0005525">
    <property type="term" value="F:GTP binding"/>
    <property type="evidence" value="ECO:0007669"/>
    <property type="project" value="UniProtKB-KW"/>
</dbReference>
<dbReference type="GO" id="GO:0003743">
    <property type="term" value="F:translation initiation factor activity"/>
    <property type="evidence" value="ECO:0007669"/>
    <property type="project" value="UniProtKB-UniRule"/>
</dbReference>
<dbReference type="GO" id="GO:0005829">
    <property type="term" value="C:cytosol"/>
    <property type="evidence" value="ECO:0007669"/>
    <property type="project" value="TreeGrafter"/>
</dbReference>
<keyword evidence="8" id="KW-0963">Cytoplasm</keyword>